<keyword evidence="3" id="KW-1185">Reference proteome</keyword>
<reference evidence="2 3" key="1">
    <citation type="submission" date="2017-07" db="EMBL/GenBank/DDBJ databases">
        <title>Niveispirillum cyanobacteriorum sp. nov., isolated from cyanobacterial aggregates in a eutrophic lake.</title>
        <authorList>
            <person name="Cai H."/>
        </authorList>
    </citation>
    <scope>NUCLEOTIDE SEQUENCE [LARGE SCALE GENOMIC DNA]</scope>
    <source>
        <strain evidence="3">TH1-14</strain>
    </source>
</reference>
<dbReference type="InterPro" id="IPR006531">
    <property type="entry name" value="Gp5/Vgr_OB"/>
</dbReference>
<dbReference type="SUPFAM" id="SSF69279">
    <property type="entry name" value="Phage tail proteins"/>
    <property type="match status" value="1"/>
</dbReference>
<gene>
    <name evidence="2" type="ORF">CHU95_05240</name>
</gene>
<dbReference type="SUPFAM" id="SSF69349">
    <property type="entry name" value="Phage fibre proteins"/>
    <property type="match status" value="1"/>
</dbReference>
<comment type="caution">
    <text evidence="2">The sequence shown here is derived from an EMBL/GenBank/DDBJ whole genome shotgun (WGS) entry which is preliminary data.</text>
</comment>
<dbReference type="Pfam" id="PF04717">
    <property type="entry name" value="Phage_base_V"/>
    <property type="match status" value="1"/>
</dbReference>
<protein>
    <submittedName>
        <fullName evidence="2">Type IV secretion protein Rhs</fullName>
    </submittedName>
</protein>
<dbReference type="Proteomes" id="UP000216998">
    <property type="component" value="Unassembled WGS sequence"/>
</dbReference>
<dbReference type="Gene3D" id="2.40.50.230">
    <property type="entry name" value="Gp5 N-terminal domain"/>
    <property type="match status" value="1"/>
</dbReference>
<dbReference type="NCBIfam" id="TIGR01646">
    <property type="entry name" value="vgr_GE"/>
    <property type="match status" value="1"/>
</dbReference>
<name>A0A255Z5N1_9PROT</name>
<dbReference type="RefSeq" id="WP_094454439.1">
    <property type="nucleotide sequence ID" value="NZ_NOXU01000023.1"/>
</dbReference>
<dbReference type="InterPro" id="IPR037026">
    <property type="entry name" value="Vgr_OB-fold_dom_sf"/>
</dbReference>
<dbReference type="Gene3D" id="3.55.50.10">
    <property type="entry name" value="Baseplate protein-like domains"/>
    <property type="match status" value="1"/>
</dbReference>
<sequence length="594" mass="61871">MADDPDGGLASYTITVNGTAIPTEYQVSSIDIEQSVNRIARAAIMLPDGDASSQDFAVSSADTFVPGATISIQLGYDNTNKEVFSGIITGQRLSLTTGGHSTLEVECRDKAVLLTVGRKSSAYASSKDSDAISTILSNAGLTADVAATTVQQEALIQYDSTDWDFIVTRAEINGFLVLTLNGTVKVFDPLNQTDPSVTITQGIDLFGFDGVLDAVGQVDEVSASAWDPATLKLINASANASFAGPGNLTTKKLAGDLGQGTLNLQTAGAETNDALTGWAKAQVAKSTLAKIVATATLQGRSDLTPGQTVALAGLGGRFNGTHLITGIRHRLREGNWTCDLLLGHERQWFVQEHDVSTPAAAGLLPAISGLFCGTVLKIDSDPGNGFRIQVEIALFNDNNAGIWARMAHFHATDGAGAFFLPEVGDEVLVGFLNADPRFPVILGSLYSKDRKPNSALTPDSKNSHKAVYTKAGSFLDFNDEDKIITLSTPGGNKLVLDDKNGQIQLVDQNGNSLQMDSSAIALKSAAALNAQAATTMSLKGDNGITAESSGGDVSAKGTNLSLTANAQLTAKGSASAEIQGGAQLTLKGGMVMIN</sequence>
<proteinExistence type="predicted"/>
<feature type="domain" description="Gp5/Type VI secretion system Vgr protein OB-fold" evidence="1">
    <location>
        <begin position="373"/>
        <end position="446"/>
    </location>
</feature>
<dbReference type="AlphaFoldDB" id="A0A255Z5N1"/>
<accession>A0A255Z5N1</accession>
<dbReference type="SUPFAM" id="SSF69255">
    <property type="entry name" value="gp5 N-terminal domain-like"/>
    <property type="match status" value="1"/>
</dbReference>
<evidence type="ECO:0000313" key="2">
    <source>
        <dbReference type="EMBL" id="OYQ36195.1"/>
    </source>
</evidence>
<evidence type="ECO:0000259" key="1">
    <source>
        <dbReference type="Pfam" id="PF04717"/>
    </source>
</evidence>
<dbReference type="Gene3D" id="2.30.110.50">
    <property type="match status" value="1"/>
</dbReference>
<dbReference type="EMBL" id="NOXU01000023">
    <property type="protein sequence ID" value="OYQ36195.1"/>
    <property type="molecule type" value="Genomic_DNA"/>
</dbReference>
<dbReference type="Pfam" id="PF05954">
    <property type="entry name" value="Phage_GPD"/>
    <property type="match status" value="1"/>
</dbReference>
<dbReference type="InterPro" id="IPR006533">
    <property type="entry name" value="T6SS_Vgr_RhsGE"/>
</dbReference>
<dbReference type="OrthoDB" id="9762420at2"/>
<evidence type="ECO:0000313" key="3">
    <source>
        <dbReference type="Proteomes" id="UP000216998"/>
    </source>
</evidence>
<organism evidence="2 3">
    <name type="scientific">Niveispirillum lacus</name>
    <dbReference type="NCBI Taxonomy" id="1981099"/>
    <lineage>
        <taxon>Bacteria</taxon>
        <taxon>Pseudomonadati</taxon>
        <taxon>Pseudomonadota</taxon>
        <taxon>Alphaproteobacteria</taxon>
        <taxon>Rhodospirillales</taxon>
        <taxon>Azospirillaceae</taxon>
        <taxon>Niveispirillum</taxon>
    </lineage>
</organism>